<dbReference type="InterPro" id="IPR000073">
    <property type="entry name" value="AB_hydrolase_1"/>
</dbReference>
<dbReference type="eggNOG" id="KOG4178">
    <property type="taxonomic scope" value="Eukaryota"/>
</dbReference>
<dbReference type="EMBL" id="DS985249">
    <property type="protein sequence ID" value="EDV22599.1"/>
    <property type="molecule type" value="Genomic_DNA"/>
</dbReference>
<accession>B3S481</accession>
<dbReference type="PRINTS" id="PR00111">
    <property type="entry name" value="ABHYDROLASE"/>
</dbReference>
<keyword evidence="1" id="KW-0378">Hydrolase</keyword>
<name>B3S481_TRIAD</name>
<dbReference type="KEGG" id="tad:TRIADDRAFT_58988"/>
<dbReference type="SUPFAM" id="SSF53474">
    <property type="entry name" value="alpha/beta-Hydrolases"/>
    <property type="match status" value="1"/>
</dbReference>
<evidence type="ECO:0000259" key="3">
    <source>
        <dbReference type="Pfam" id="PF00561"/>
    </source>
</evidence>
<dbReference type="PRINTS" id="PR00412">
    <property type="entry name" value="EPOXHYDRLASE"/>
</dbReference>
<reference evidence="4 5" key="1">
    <citation type="journal article" date="2008" name="Nature">
        <title>The Trichoplax genome and the nature of placozoans.</title>
        <authorList>
            <person name="Srivastava M."/>
            <person name="Begovic E."/>
            <person name="Chapman J."/>
            <person name="Putnam N.H."/>
            <person name="Hellsten U."/>
            <person name="Kawashima T."/>
            <person name="Kuo A."/>
            <person name="Mitros T."/>
            <person name="Salamov A."/>
            <person name="Carpenter M.L."/>
            <person name="Signorovitch A.Y."/>
            <person name="Moreno M.A."/>
            <person name="Kamm K."/>
            <person name="Grimwood J."/>
            <person name="Schmutz J."/>
            <person name="Shapiro H."/>
            <person name="Grigoriev I.V."/>
            <person name="Buss L.W."/>
            <person name="Schierwater B."/>
            <person name="Dellaporta S.L."/>
            <person name="Rokhsar D.S."/>
        </authorList>
    </citation>
    <scope>NUCLEOTIDE SEQUENCE [LARGE SCALE GENOMIC DNA]</scope>
    <source>
        <strain evidence="4 5">Grell-BS-1999</strain>
    </source>
</reference>
<dbReference type="AlphaFoldDB" id="B3S481"/>
<comment type="similarity">
    <text evidence="2">Belongs to the AB hydrolase superfamily. Epoxide hydrolase family.</text>
</comment>
<dbReference type="InParanoid" id="B3S481"/>
<dbReference type="RefSeq" id="XP_002115143.1">
    <property type="nucleotide sequence ID" value="XM_002115107.1"/>
</dbReference>
<dbReference type="OMA" id="ISYPEYF"/>
<feature type="domain" description="AB hydrolase-1" evidence="3">
    <location>
        <begin position="69"/>
        <end position="177"/>
    </location>
</feature>
<evidence type="ECO:0000313" key="5">
    <source>
        <dbReference type="Proteomes" id="UP000009022"/>
    </source>
</evidence>
<sequence length="196" mass="22405">MTLQLVSVGYFYKLIEHLIAFARQRFKISNIQLVVVVPAIAKPEYGKHGIAYTSKLAVHYVASGTPGKPLILFIHGFPEFWFSWRAQLKEFGNDYYAVAMDNRGYGDTTIPSLKSKDYCIDLLAQDVKEVVEALGYDTCTLVGHDWGGAIAWHTAISYPEYFNNLIVMNGPHPKYGRLHMYFWSDMYCLEFEQKAN</sequence>
<dbReference type="Pfam" id="PF00561">
    <property type="entry name" value="Abhydrolase_1"/>
    <property type="match status" value="1"/>
</dbReference>
<dbReference type="Gene3D" id="3.40.50.1820">
    <property type="entry name" value="alpha/beta hydrolase"/>
    <property type="match status" value="1"/>
</dbReference>
<protein>
    <recommendedName>
        <fullName evidence="3">AB hydrolase-1 domain-containing protein</fullName>
    </recommendedName>
</protein>
<keyword evidence="5" id="KW-1185">Reference proteome</keyword>
<dbReference type="InterPro" id="IPR029058">
    <property type="entry name" value="AB_hydrolase_fold"/>
</dbReference>
<evidence type="ECO:0000313" key="4">
    <source>
        <dbReference type="EMBL" id="EDV22599.1"/>
    </source>
</evidence>
<dbReference type="CTD" id="6756355"/>
<dbReference type="PhylomeDB" id="B3S481"/>
<dbReference type="GO" id="GO:0016787">
    <property type="term" value="F:hydrolase activity"/>
    <property type="evidence" value="ECO:0000318"/>
    <property type="project" value="GO_Central"/>
</dbReference>
<dbReference type="OrthoDB" id="408373at2759"/>
<dbReference type="GO" id="GO:0004301">
    <property type="term" value="F:epoxide hydrolase activity"/>
    <property type="evidence" value="ECO:0007669"/>
    <property type="project" value="UniProtKB-ARBA"/>
</dbReference>
<organism evidence="4 5">
    <name type="scientific">Trichoplax adhaerens</name>
    <name type="common">Trichoplax reptans</name>
    <dbReference type="NCBI Taxonomy" id="10228"/>
    <lineage>
        <taxon>Eukaryota</taxon>
        <taxon>Metazoa</taxon>
        <taxon>Placozoa</taxon>
        <taxon>Uniplacotomia</taxon>
        <taxon>Trichoplacea</taxon>
        <taxon>Trichoplacidae</taxon>
        <taxon>Trichoplax</taxon>
    </lineage>
</organism>
<dbReference type="GeneID" id="6756355"/>
<dbReference type="InterPro" id="IPR000639">
    <property type="entry name" value="Epox_hydrolase-like"/>
</dbReference>
<gene>
    <name evidence="4" type="ORF">TRIADDRAFT_58988</name>
</gene>
<proteinExistence type="inferred from homology"/>
<evidence type="ECO:0000256" key="1">
    <source>
        <dbReference type="ARBA" id="ARBA00022801"/>
    </source>
</evidence>
<dbReference type="PANTHER" id="PTHR43329">
    <property type="entry name" value="EPOXIDE HYDROLASE"/>
    <property type="match status" value="1"/>
</dbReference>
<dbReference type="HOGENOM" id="CLU_1391866_0_0_1"/>
<evidence type="ECO:0000256" key="2">
    <source>
        <dbReference type="ARBA" id="ARBA00038334"/>
    </source>
</evidence>
<dbReference type="Proteomes" id="UP000009022">
    <property type="component" value="Unassembled WGS sequence"/>
</dbReference>